<evidence type="ECO:0000256" key="6">
    <source>
        <dbReference type="ARBA" id="ARBA00023242"/>
    </source>
</evidence>
<dbReference type="InterPro" id="IPR003173">
    <property type="entry name" value="PC4_C"/>
</dbReference>
<evidence type="ECO:0000313" key="8">
    <source>
        <dbReference type="EMBL" id="WAR01025.1"/>
    </source>
</evidence>
<keyword evidence="9" id="KW-1185">Reference proteome</keyword>
<accession>A0ABY7DTI8</accession>
<evidence type="ECO:0000313" key="9">
    <source>
        <dbReference type="Proteomes" id="UP001164746"/>
    </source>
</evidence>
<comment type="subcellular location">
    <subcellularLocation>
        <location evidence="1">Nucleus</location>
    </subcellularLocation>
</comment>
<evidence type="ECO:0000256" key="5">
    <source>
        <dbReference type="ARBA" id="ARBA00023163"/>
    </source>
</evidence>
<dbReference type="Proteomes" id="UP001164746">
    <property type="component" value="Chromosome 3"/>
</dbReference>
<dbReference type="Pfam" id="PF02229">
    <property type="entry name" value="PC4"/>
    <property type="match status" value="1"/>
</dbReference>
<evidence type="ECO:0000256" key="1">
    <source>
        <dbReference type="ARBA" id="ARBA00004123"/>
    </source>
</evidence>
<evidence type="ECO:0000256" key="2">
    <source>
        <dbReference type="ARBA" id="ARBA00009001"/>
    </source>
</evidence>
<keyword evidence="6" id="KW-0539">Nucleus</keyword>
<dbReference type="EMBL" id="CP111014">
    <property type="protein sequence ID" value="WAR01025.1"/>
    <property type="molecule type" value="Genomic_DNA"/>
</dbReference>
<gene>
    <name evidence="8" type="ORF">MAR_025397</name>
</gene>
<organism evidence="8 9">
    <name type="scientific">Mya arenaria</name>
    <name type="common">Soft-shell clam</name>
    <dbReference type="NCBI Taxonomy" id="6604"/>
    <lineage>
        <taxon>Eukaryota</taxon>
        <taxon>Metazoa</taxon>
        <taxon>Spiralia</taxon>
        <taxon>Lophotrochozoa</taxon>
        <taxon>Mollusca</taxon>
        <taxon>Bivalvia</taxon>
        <taxon>Autobranchia</taxon>
        <taxon>Heteroconchia</taxon>
        <taxon>Euheterodonta</taxon>
        <taxon>Imparidentia</taxon>
        <taxon>Neoheterodontei</taxon>
        <taxon>Myida</taxon>
        <taxon>Myoidea</taxon>
        <taxon>Myidae</taxon>
        <taxon>Mya</taxon>
    </lineage>
</organism>
<evidence type="ECO:0000259" key="7">
    <source>
        <dbReference type="Pfam" id="PF02229"/>
    </source>
</evidence>
<dbReference type="InterPro" id="IPR009044">
    <property type="entry name" value="ssDNA-bd_transcriptional_reg"/>
</dbReference>
<dbReference type="Gene3D" id="2.30.31.10">
    <property type="entry name" value="Transcriptional Coactivator Pc4, Chain A"/>
    <property type="match status" value="1"/>
</dbReference>
<name>A0ABY7DTI8_MYAAR</name>
<dbReference type="SUPFAM" id="SSF54447">
    <property type="entry name" value="ssDNA-binding transcriptional regulator domain"/>
    <property type="match status" value="1"/>
</dbReference>
<keyword evidence="3" id="KW-0805">Transcription regulation</keyword>
<evidence type="ECO:0000256" key="3">
    <source>
        <dbReference type="ARBA" id="ARBA00023015"/>
    </source>
</evidence>
<feature type="domain" description="Transcriptional coactivator p15 (PC4) C-terminal" evidence="7">
    <location>
        <begin position="1"/>
        <end position="33"/>
    </location>
</feature>
<sequence>MVGIREFYDADGELRPGKKGISLPLDQWRQLKNQMDDIEQAISDLS</sequence>
<proteinExistence type="inferred from homology"/>
<dbReference type="PANTHER" id="PTHR13215">
    <property type="entry name" value="RNA POLYMERASE II TRANSCRIPTIONAL COACTIVATOR"/>
    <property type="match status" value="1"/>
</dbReference>
<protein>
    <submittedName>
        <fullName evidence="8">KIWI-like protein</fullName>
    </submittedName>
</protein>
<keyword evidence="5" id="KW-0804">Transcription</keyword>
<reference evidence="8" key="1">
    <citation type="submission" date="2022-11" db="EMBL/GenBank/DDBJ databases">
        <title>Centuries of genome instability and evolution in soft-shell clam transmissible cancer (bioRxiv).</title>
        <authorList>
            <person name="Hart S.F.M."/>
            <person name="Yonemitsu M.A."/>
            <person name="Giersch R.M."/>
            <person name="Beal B.F."/>
            <person name="Arriagada G."/>
            <person name="Davis B.W."/>
            <person name="Ostrander E.A."/>
            <person name="Goff S.P."/>
            <person name="Metzger M.J."/>
        </authorList>
    </citation>
    <scope>NUCLEOTIDE SEQUENCE</scope>
    <source>
        <strain evidence="8">MELC-2E11</strain>
        <tissue evidence="8">Siphon/mantle</tissue>
    </source>
</reference>
<evidence type="ECO:0000256" key="4">
    <source>
        <dbReference type="ARBA" id="ARBA00023125"/>
    </source>
</evidence>
<comment type="similarity">
    <text evidence="2">Belongs to the transcriptional coactivator PC4 family.</text>
</comment>
<keyword evidence="4" id="KW-0238">DNA-binding</keyword>
<dbReference type="InterPro" id="IPR045125">
    <property type="entry name" value="Sub1/Tcp4-like"/>
</dbReference>